<dbReference type="CDD" id="cd06284">
    <property type="entry name" value="PBP1_LacI-like"/>
    <property type="match status" value="1"/>
</dbReference>
<evidence type="ECO:0000256" key="2">
    <source>
        <dbReference type="ARBA" id="ARBA00023125"/>
    </source>
</evidence>
<evidence type="ECO:0000256" key="1">
    <source>
        <dbReference type="ARBA" id="ARBA00023015"/>
    </source>
</evidence>
<feature type="domain" description="HTH lacI-type" evidence="4">
    <location>
        <begin position="8"/>
        <end position="67"/>
    </location>
</feature>
<dbReference type="GO" id="GO:0000976">
    <property type="term" value="F:transcription cis-regulatory region binding"/>
    <property type="evidence" value="ECO:0007669"/>
    <property type="project" value="TreeGrafter"/>
</dbReference>
<keyword evidence="1" id="KW-0805">Transcription regulation</keyword>
<name>A0A9D2PRY3_9FIRM</name>
<dbReference type="SMART" id="SM00354">
    <property type="entry name" value="HTH_LACI"/>
    <property type="match status" value="1"/>
</dbReference>
<dbReference type="PRINTS" id="PR00036">
    <property type="entry name" value="HTHLACI"/>
</dbReference>
<dbReference type="InterPro" id="IPR046335">
    <property type="entry name" value="LacI/GalR-like_sensor"/>
</dbReference>
<organism evidence="5 6">
    <name type="scientific">Candidatus Enterocloster excrementigallinarum</name>
    <dbReference type="NCBI Taxonomy" id="2838558"/>
    <lineage>
        <taxon>Bacteria</taxon>
        <taxon>Bacillati</taxon>
        <taxon>Bacillota</taxon>
        <taxon>Clostridia</taxon>
        <taxon>Lachnospirales</taxon>
        <taxon>Lachnospiraceae</taxon>
        <taxon>Enterocloster</taxon>
    </lineage>
</organism>
<dbReference type="InterPro" id="IPR000843">
    <property type="entry name" value="HTH_LacI"/>
</dbReference>
<comment type="caution">
    <text evidence="5">The sequence shown here is derived from an EMBL/GenBank/DDBJ whole genome shotgun (WGS) entry which is preliminary data.</text>
</comment>
<evidence type="ECO:0000256" key="3">
    <source>
        <dbReference type="ARBA" id="ARBA00023163"/>
    </source>
</evidence>
<protein>
    <submittedName>
        <fullName evidence="5">LacI family DNA-binding transcriptional regulator</fullName>
    </submittedName>
</protein>
<dbReference type="Gene3D" id="1.10.260.40">
    <property type="entry name" value="lambda repressor-like DNA-binding domains"/>
    <property type="match status" value="1"/>
</dbReference>
<accession>A0A9D2PRY3</accession>
<dbReference type="GO" id="GO:0003700">
    <property type="term" value="F:DNA-binding transcription factor activity"/>
    <property type="evidence" value="ECO:0007669"/>
    <property type="project" value="TreeGrafter"/>
</dbReference>
<dbReference type="Pfam" id="PF13377">
    <property type="entry name" value="Peripla_BP_3"/>
    <property type="match status" value="1"/>
</dbReference>
<evidence type="ECO:0000313" key="5">
    <source>
        <dbReference type="EMBL" id="HJC65318.1"/>
    </source>
</evidence>
<sequence>MNPSSKYPTVAQIAREAGVSPSTVSRVLNHQSLVKEETYQAVVEVLKSHGYPFQEKQNRASARNNVLIINAPALDNPFYNEIIRGAKAGALRHGYHLLINEDFLNHNTLARFLEILRKVSAVGVITLNSIPLAILKEISSRIPLVQCCEFNDEIDLPYVSIDDFEAGKIATEHLISHGCRRIAFLSGPMEYKYARYRQKGYAQALLTAGIEPDPNLVVTFPEINYELAIASTMQLLRTAAPPDGFVTTSDVYAASVIRGAHLVGMRIPQDLKVIGFDNIDISAMTIPSLTTIDQPQMRLGLMACELLIEKITAPSIPNKTILLDTELIVRESTSLSVSR</sequence>
<reference evidence="5" key="2">
    <citation type="submission" date="2021-04" db="EMBL/GenBank/DDBJ databases">
        <authorList>
            <person name="Gilroy R."/>
        </authorList>
    </citation>
    <scope>NUCLEOTIDE SEQUENCE</scope>
    <source>
        <strain evidence="5">CHK198-12963</strain>
    </source>
</reference>
<dbReference type="SUPFAM" id="SSF53822">
    <property type="entry name" value="Periplasmic binding protein-like I"/>
    <property type="match status" value="1"/>
</dbReference>
<keyword evidence="3" id="KW-0804">Transcription</keyword>
<dbReference type="Proteomes" id="UP000823863">
    <property type="component" value="Unassembled WGS sequence"/>
</dbReference>
<dbReference type="SUPFAM" id="SSF47413">
    <property type="entry name" value="lambda repressor-like DNA-binding domains"/>
    <property type="match status" value="1"/>
</dbReference>
<dbReference type="PROSITE" id="PS50932">
    <property type="entry name" value="HTH_LACI_2"/>
    <property type="match status" value="1"/>
</dbReference>
<reference evidence="5" key="1">
    <citation type="journal article" date="2021" name="PeerJ">
        <title>Extensive microbial diversity within the chicken gut microbiome revealed by metagenomics and culture.</title>
        <authorList>
            <person name="Gilroy R."/>
            <person name="Ravi A."/>
            <person name="Getino M."/>
            <person name="Pursley I."/>
            <person name="Horton D.L."/>
            <person name="Alikhan N.F."/>
            <person name="Baker D."/>
            <person name="Gharbi K."/>
            <person name="Hall N."/>
            <person name="Watson M."/>
            <person name="Adriaenssens E.M."/>
            <person name="Foster-Nyarko E."/>
            <person name="Jarju S."/>
            <person name="Secka A."/>
            <person name="Antonio M."/>
            <person name="Oren A."/>
            <person name="Chaudhuri R.R."/>
            <person name="La Ragione R."/>
            <person name="Hildebrand F."/>
            <person name="Pallen M.J."/>
        </authorList>
    </citation>
    <scope>NUCLEOTIDE SEQUENCE</scope>
    <source>
        <strain evidence="5">CHK198-12963</strain>
    </source>
</reference>
<keyword evidence="2 5" id="KW-0238">DNA-binding</keyword>
<evidence type="ECO:0000259" key="4">
    <source>
        <dbReference type="PROSITE" id="PS50932"/>
    </source>
</evidence>
<dbReference type="InterPro" id="IPR010982">
    <property type="entry name" value="Lambda_DNA-bd_dom_sf"/>
</dbReference>
<dbReference type="PANTHER" id="PTHR30146:SF109">
    <property type="entry name" value="HTH-TYPE TRANSCRIPTIONAL REGULATOR GALS"/>
    <property type="match status" value="1"/>
</dbReference>
<gene>
    <name evidence="5" type="ORF">H9931_01165</name>
</gene>
<evidence type="ECO:0000313" key="6">
    <source>
        <dbReference type="Proteomes" id="UP000823863"/>
    </source>
</evidence>
<dbReference type="InterPro" id="IPR028082">
    <property type="entry name" value="Peripla_BP_I"/>
</dbReference>
<dbReference type="Gene3D" id="3.40.50.2300">
    <property type="match status" value="2"/>
</dbReference>
<proteinExistence type="predicted"/>
<dbReference type="CDD" id="cd01392">
    <property type="entry name" value="HTH_LacI"/>
    <property type="match status" value="1"/>
</dbReference>
<dbReference type="AlphaFoldDB" id="A0A9D2PRY3"/>
<dbReference type="EMBL" id="DWWB01000004">
    <property type="protein sequence ID" value="HJC65318.1"/>
    <property type="molecule type" value="Genomic_DNA"/>
</dbReference>
<dbReference type="PANTHER" id="PTHR30146">
    <property type="entry name" value="LACI-RELATED TRANSCRIPTIONAL REPRESSOR"/>
    <property type="match status" value="1"/>
</dbReference>
<dbReference type="Pfam" id="PF00356">
    <property type="entry name" value="LacI"/>
    <property type="match status" value="1"/>
</dbReference>